<dbReference type="Proteomes" id="UP001491310">
    <property type="component" value="Unassembled WGS sequence"/>
</dbReference>
<proteinExistence type="predicted"/>
<feature type="region of interest" description="Disordered" evidence="1">
    <location>
        <begin position="1"/>
        <end position="72"/>
    </location>
</feature>
<evidence type="ECO:0000313" key="2">
    <source>
        <dbReference type="EMBL" id="KAK9918515.1"/>
    </source>
</evidence>
<organism evidence="2 3">
    <name type="scientific">Coccomyxa subellipsoidea</name>
    <dbReference type="NCBI Taxonomy" id="248742"/>
    <lineage>
        <taxon>Eukaryota</taxon>
        <taxon>Viridiplantae</taxon>
        <taxon>Chlorophyta</taxon>
        <taxon>core chlorophytes</taxon>
        <taxon>Trebouxiophyceae</taxon>
        <taxon>Trebouxiophyceae incertae sedis</taxon>
        <taxon>Coccomyxaceae</taxon>
        <taxon>Coccomyxa</taxon>
    </lineage>
</organism>
<dbReference type="SUPFAM" id="SSF57667">
    <property type="entry name" value="beta-beta-alpha zinc fingers"/>
    <property type="match status" value="1"/>
</dbReference>
<accession>A0ABR2Z3G8</accession>
<evidence type="ECO:0000256" key="1">
    <source>
        <dbReference type="SAM" id="MobiDB-lite"/>
    </source>
</evidence>
<dbReference type="InterPro" id="IPR036236">
    <property type="entry name" value="Znf_C2H2_sf"/>
</dbReference>
<gene>
    <name evidence="2" type="ORF">WJX75_004640</name>
</gene>
<name>A0ABR2Z3G8_9CHLO</name>
<sequence length="415" mass="44531">MIKQEPESCESDWEELDGASQRASANSGAGPSGPVGPSTAHKAHVSPKQSFKGRLKHPHPYGGGTHPFYDRPGLQETDEALFCEACGCWVPSAPDTKEEMWREHLQSKRHAREVASRLREEATRQSTHHYRSNVLPAIKHAAEELRCLGVSGAQGAGPSLRQAARSAAEVLRAGDQTSQQISKLHADAMRELVHHAGGSTDFQRLATRLARERLACAWPVLAAKQPRPADNTLLVLGATAATIACLAAQLPDVHATTVVISLASMHALDLAPTTTALCLLARSLAAGSCVQRLQVSLLGVRVAAASAAPADHAAERDARLIGRFISELNRTVAVNCSLRLLSLRVMEPRLVAREWAEVQASAVHAAPRQRAAVASALHPRVAVSGGCPLRWLPLHIFKEILDLAVPITPCKVVLR</sequence>
<feature type="compositionally biased region" description="Acidic residues" evidence="1">
    <location>
        <begin position="7"/>
        <end position="17"/>
    </location>
</feature>
<reference evidence="2 3" key="1">
    <citation type="journal article" date="2024" name="Nat. Commun.">
        <title>Phylogenomics reveals the evolutionary origins of lichenization in chlorophyte algae.</title>
        <authorList>
            <person name="Puginier C."/>
            <person name="Libourel C."/>
            <person name="Otte J."/>
            <person name="Skaloud P."/>
            <person name="Haon M."/>
            <person name="Grisel S."/>
            <person name="Petersen M."/>
            <person name="Berrin J.G."/>
            <person name="Delaux P.M."/>
            <person name="Dal Grande F."/>
            <person name="Keller J."/>
        </authorList>
    </citation>
    <scope>NUCLEOTIDE SEQUENCE [LARGE SCALE GENOMIC DNA]</scope>
    <source>
        <strain evidence="2 3">SAG 216-7</strain>
    </source>
</reference>
<dbReference type="EMBL" id="JALJOT010000001">
    <property type="protein sequence ID" value="KAK9918515.1"/>
    <property type="molecule type" value="Genomic_DNA"/>
</dbReference>
<comment type="caution">
    <text evidence="2">The sequence shown here is derived from an EMBL/GenBank/DDBJ whole genome shotgun (WGS) entry which is preliminary data.</text>
</comment>
<protein>
    <submittedName>
        <fullName evidence="2">Uncharacterized protein</fullName>
    </submittedName>
</protein>
<keyword evidence="3" id="KW-1185">Reference proteome</keyword>
<feature type="compositionally biased region" description="Basic residues" evidence="1">
    <location>
        <begin position="41"/>
        <end position="59"/>
    </location>
</feature>
<evidence type="ECO:0000313" key="3">
    <source>
        <dbReference type="Proteomes" id="UP001491310"/>
    </source>
</evidence>